<dbReference type="AlphaFoldDB" id="A0A9P0AX79"/>
<organism evidence="1 2">
    <name type="scientific">Brassicogethes aeneus</name>
    <name type="common">Rape pollen beetle</name>
    <name type="synonym">Meligethes aeneus</name>
    <dbReference type="NCBI Taxonomy" id="1431903"/>
    <lineage>
        <taxon>Eukaryota</taxon>
        <taxon>Metazoa</taxon>
        <taxon>Ecdysozoa</taxon>
        <taxon>Arthropoda</taxon>
        <taxon>Hexapoda</taxon>
        <taxon>Insecta</taxon>
        <taxon>Pterygota</taxon>
        <taxon>Neoptera</taxon>
        <taxon>Endopterygota</taxon>
        <taxon>Coleoptera</taxon>
        <taxon>Polyphaga</taxon>
        <taxon>Cucujiformia</taxon>
        <taxon>Nitidulidae</taxon>
        <taxon>Meligethinae</taxon>
        <taxon>Brassicogethes</taxon>
    </lineage>
</organism>
<protein>
    <submittedName>
        <fullName evidence="1">Uncharacterized protein</fullName>
    </submittedName>
</protein>
<proteinExistence type="predicted"/>
<keyword evidence="2" id="KW-1185">Reference proteome</keyword>
<name>A0A9P0AX79_BRAAE</name>
<evidence type="ECO:0000313" key="2">
    <source>
        <dbReference type="Proteomes" id="UP001154078"/>
    </source>
</evidence>
<reference evidence="1" key="1">
    <citation type="submission" date="2021-12" db="EMBL/GenBank/DDBJ databases">
        <authorList>
            <person name="King R."/>
        </authorList>
    </citation>
    <scope>NUCLEOTIDE SEQUENCE</scope>
</reference>
<gene>
    <name evidence="1" type="ORF">MELIAE_LOCUS4707</name>
</gene>
<dbReference type="OrthoDB" id="6784437at2759"/>
<dbReference type="EMBL" id="OV121134">
    <property type="protein sequence ID" value="CAH0552496.1"/>
    <property type="molecule type" value="Genomic_DNA"/>
</dbReference>
<evidence type="ECO:0000313" key="1">
    <source>
        <dbReference type="EMBL" id="CAH0552496.1"/>
    </source>
</evidence>
<sequence>MENKYTVTEMKKKKDSLMASFRACLNKDILTEKDGNNDEEKTIAGVNTETERPAQDNIENDALVLPSIKKFTFKAPARKKCKVAEAQEIKDKMDNAYSLLQDITIKSPKERNICTIYGELVAAKLQEMDEQTREICMNRIENCLK</sequence>
<accession>A0A9P0AX79</accession>
<dbReference type="Proteomes" id="UP001154078">
    <property type="component" value="Chromosome 3"/>
</dbReference>